<dbReference type="AlphaFoldDB" id="A0A6I6DHG8"/>
<dbReference type="Proteomes" id="UP000426444">
    <property type="component" value="Chromosome"/>
</dbReference>
<feature type="domain" description="Spore germination protein N-terminal" evidence="10">
    <location>
        <begin position="24"/>
        <end position="194"/>
    </location>
</feature>
<dbReference type="Pfam" id="PF25198">
    <property type="entry name" value="Spore_GerAC_N"/>
    <property type="match status" value="1"/>
</dbReference>
<evidence type="ECO:0000259" key="10">
    <source>
        <dbReference type="Pfam" id="PF25198"/>
    </source>
</evidence>
<evidence type="ECO:0000256" key="3">
    <source>
        <dbReference type="ARBA" id="ARBA00022544"/>
    </source>
</evidence>
<name>A0A6I6DHG8_9FIRM</name>
<dbReference type="KEGG" id="salq:SYNTR_1939"/>
<reference evidence="12" key="1">
    <citation type="journal article" date="2019" name="Microbiology">
        <title>Complete Genome Sequence of an Uncultured Bacterium of the Candidate Phylum Bipolaricaulota.</title>
        <authorList>
            <person name="Kadnikov V.V."/>
            <person name="Mardanov A.V."/>
            <person name="Beletsky A.V."/>
            <person name="Frank Y.A."/>
            <person name="Karnachuk O.V."/>
            <person name="Ravin N.V."/>
        </authorList>
    </citation>
    <scope>NUCLEOTIDE SEQUENCE [LARGE SCALE GENOMIC DNA]</scope>
</reference>
<dbReference type="Pfam" id="PF05504">
    <property type="entry name" value="Spore_GerAC"/>
    <property type="match status" value="1"/>
</dbReference>
<dbReference type="InterPro" id="IPR008844">
    <property type="entry name" value="Spore_GerAC-like"/>
</dbReference>
<keyword evidence="7" id="KW-0449">Lipoprotein</keyword>
<accession>A0A6I6DHG8</accession>
<dbReference type="Gene3D" id="6.20.190.10">
    <property type="entry name" value="Nutrient germinant receptor protein C, domain 1"/>
    <property type="match status" value="1"/>
</dbReference>
<keyword evidence="3" id="KW-0309">Germination</keyword>
<dbReference type="OrthoDB" id="9816067at2"/>
<evidence type="ECO:0000259" key="9">
    <source>
        <dbReference type="Pfam" id="PF05504"/>
    </source>
</evidence>
<dbReference type="InterPro" id="IPR057336">
    <property type="entry name" value="GerAC_N"/>
</dbReference>
<evidence type="ECO:0000256" key="5">
    <source>
        <dbReference type="ARBA" id="ARBA00023136"/>
    </source>
</evidence>
<feature type="region of interest" description="Disordered" evidence="8">
    <location>
        <begin position="203"/>
        <end position="234"/>
    </location>
</feature>
<dbReference type="Gene3D" id="3.30.300.210">
    <property type="entry name" value="Nutrient germinant receptor protein C, domain 3"/>
    <property type="match status" value="1"/>
</dbReference>
<feature type="domain" description="Spore germination GerAC-like C-terminal" evidence="9">
    <location>
        <begin position="238"/>
        <end position="405"/>
    </location>
</feature>
<evidence type="ECO:0000313" key="12">
    <source>
        <dbReference type="Proteomes" id="UP000426444"/>
    </source>
</evidence>
<dbReference type="NCBIfam" id="TIGR02887">
    <property type="entry name" value="spore_ger_x_C"/>
    <property type="match status" value="1"/>
</dbReference>
<gene>
    <name evidence="11" type="ORF">SYNTR_1939</name>
</gene>
<evidence type="ECO:0000256" key="4">
    <source>
        <dbReference type="ARBA" id="ARBA00022729"/>
    </source>
</evidence>
<dbReference type="GO" id="GO:0016020">
    <property type="term" value="C:membrane"/>
    <property type="evidence" value="ECO:0007669"/>
    <property type="project" value="UniProtKB-SubCell"/>
</dbReference>
<evidence type="ECO:0000256" key="7">
    <source>
        <dbReference type="ARBA" id="ARBA00023288"/>
    </source>
</evidence>
<keyword evidence="4" id="KW-0732">Signal</keyword>
<evidence type="ECO:0000256" key="6">
    <source>
        <dbReference type="ARBA" id="ARBA00023139"/>
    </source>
</evidence>
<keyword evidence="6" id="KW-0564">Palmitate</keyword>
<sequence length="416" mass="46843">MIKRIIATIIIVSMVFSAGCWNIVELNEAAVAIGLGADVEDDDVLSFTAQLAFPIDREAAGPGEETHIVVTEKGDTFTEAARKIMLTVPRLPIWAHSSTFLIGENLAKKDLALIADFIGRNRNIRKNSAMFLTRDTTPAEVYEVETPLEMHSAVALMKMIQIQEEQLGIYIPVTISEFLAQLSTPGIEPVLPQVVVKEVDEEKHALDVEDDDNDNNNENGEEEEEEEEEEIEKSLRLDGTGVFAGRKLVGSLNEIESRGLRFLQTRMINGGLITLEDVADINGRITLELIRSRAIIKPQIEGETITMDIDIEGEFNFYELSGSTKEILNRKYVGIIEEATARKVEQEVSMAINRAQELESDIFGFGREISRVNPNSWKELNENWNTKHFPEVETNIKVTMDLRRSYLQDKIFRFAN</sequence>
<evidence type="ECO:0000313" key="11">
    <source>
        <dbReference type="EMBL" id="QGU00533.1"/>
    </source>
</evidence>
<dbReference type="RefSeq" id="WP_156204306.1">
    <property type="nucleotide sequence ID" value="NZ_CP046457.1"/>
</dbReference>
<evidence type="ECO:0000256" key="8">
    <source>
        <dbReference type="SAM" id="MobiDB-lite"/>
    </source>
</evidence>
<evidence type="ECO:0008006" key="13">
    <source>
        <dbReference type="Google" id="ProtNLM"/>
    </source>
</evidence>
<dbReference type="EMBL" id="CP046457">
    <property type="protein sequence ID" value="QGU00533.1"/>
    <property type="molecule type" value="Genomic_DNA"/>
</dbReference>
<dbReference type="PROSITE" id="PS51257">
    <property type="entry name" value="PROKAR_LIPOPROTEIN"/>
    <property type="match status" value="1"/>
</dbReference>
<comment type="subcellular location">
    <subcellularLocation>
        <location evidence="1">Membrane</location>
        <topology evidence="1">Lipid-anchor</topology>
    </subcellularLocation>
</comment>
<dbReference type="PANTHER" id="PTHR35789">
    <property type="entry name" value="SPORE GERMINATION PROTEIN B3"/>
    <property type="match status" value="1"/>
</dbReference>
<evidence type="ECO:0000256" key="1">
    <source>
        <dbReference type="ARBA" id="ARBA00004635"/>
    </source>
</evidence>
<dbReference type="InterPro" id="IPR046953">
    <property type="entry name" value="Spore_GerAC-like_C"/>
</dbReference>
<comment type="similarity">
    <text evidence="2">Belongs to the GerABKC lipoprotein family.</text>
</comment>
<evidence type="ECO:0000256" key="2">
    <source>
        <dbReference type="ARBA" id="ARBA00007886"/>
    </source>
</evidence>
<dbReference type="InterPro" id="IPR038501">
    <property type="entry name" value="Spore_GerAC_C_sf"/>
</dbReference>
<proteinExistence type="inferred from homology"/>
<keyword evidence="12" id="KW-1185">Reference proteome</keyword>
<organism evidence="11 12">
    <name type="scientific">Candidatus Syntrophocurvum alkaliphilum</name>
    <dbReference type="NCBI Taxonomy" id="2293317"/>
    <lineage>
        <taxon>Bacteria</taxon>
        <taxon>Bacillati</taxon>
        <taxon>Bacillota</taxon>
        <taxon>Clostridia</taxon>
        <taxon>Eubacteriales</taxon>
        <taxon>Syntrophomonadaceae</taxon>
        <taxon>Candidatus Syntrophocurvum</taxon>
    </lineage>
</organism>
<dbReference type="PANTHER" id="PTHR35789:SF1">
    <property type="entry name" value="SPORE GERMINATION PROTEIN B3"/>
    <property type="match status" value="1"/>
</dbReference>
<protein>
    <recommendedName>
        <fullName evidence="13">Spore germination protein GerKC</fullName>
    </recommendedName>
</protein>
<dbReference type="GO" id="GO:0009847">
    <property type="term" value="P:spore germination"/>
    <property type="evidence" value="ECO:0007669"/>
    <property type="project" value="InterPro"/>
</dbReference>
<feature type="compositionally biased region" description="Acidic residues" evidence="8">
    <location>
        <begin position="208"/>
        <end position="231"/>
    </location>
</feature>
<keyword evidence="5" id="KW-0472">Membrane</keyword>